<dbReference type="Proteomes" id="UP000634136">
    <property type="component" value="Unassembled WGS sequence"/>
</dbReference>
<evidence type="ECO:0000313" key="2">
    <source>
        <dbReference type="Proteomes" id="UP000634136"/>
    </source>
</evidence>
<name>A0A835CES5_9FABA</name>
<protein>
    <recommendedName>
        <fullName evidence="3">Retrotransposon gag domain-containing protein</fullName>
    </recommendedName>
</protein>
<evidence type="ECO:0000313" key="1">
    <source>
        <dbReference type="EMBL" id="KAF7838786.1"/>
    </source>
</evidence>
<keyword evidence="2" id="KW-1185">Reference proteome</keyword>
<dbReference type="PANTHER" id="PTHR34222">
    <property type="entry name" value="GAG_PRE-INTEGRS DOMAIN-CONTAINING PROTEIN"/>
    <property type="match status" value="1"/>
</dbReference>
<evidence type="ECO:0008006" key="3">
    <source>
        <dbReference type="Google" id="ProtNLM"/>
    </source>
</evidence>
<gene>
    <name evidence="1" type="ORF">G2W53_007268</name>
</gene>
<reference evidence="1" key="1">
    <citation type="submission" date="2020-09" db="EMBL/GenBank/DDBJ databases">
        <title>Genome-Enabled Discovery of Anthraquinone Biosynthesis in Senna tora.</title>
        <authorList>
            <person name="Kang S.-H."/>
            <person name="Pandey R.P."/>
            <person name="Lee C.-M."/>
            <person name="Sim J.-S."/>
            <person name="Jeong J.-T."/>
            <person name="Choi B.-S."/>
            <person name="Jung M."/>
            <person name="Ginzburg D."/>
            <person name="Zhao K."/>
            <person name="Won S.Y."/>
            <person name="Oh T.-J."/>
            <person name="Yu Y."/>
            <person name="Kim N.-H."/>
            <person name="Lee O.R."/>
            <person name="Lee T.-H."/>
            <person name="Bashyal P."/>
            <person name="Kim T.-S."/>
            <person name="Lee W.-H."/>
            <person name="Kawkins C."/>
            <person name="Kim C.-K."/>
            <person name="Kim J.S."/>
            <person name="Ahn B.O."/>
            <person name="Rhee S.Y."/>
            <person name="Sohng J.K."/>
        </authorList>
    </citation>
    <scope>NUCLEOTIDE SEQUENCE</scope>
    <source>
        <tissue evidence="1">Leaf</tissue>
    </source>
</reference>
<dbReference type="Pfam" id="PF14223">
    <property type="entry name" value="Retrotran_gag_2"/>
    <property type="match status" value="1"/>
</dbReference>
<dbReference type="AlphaFoldDB" id="A0A835CES5"/>
<dbReference type="EMBL" id="JAAIUW010000003">
    <property type="protein sequence ID" value="KAF7838786.1"/>
    <property type="molecule type" value="Genomic_DNA"/>
</dbReference>
<comment type="caution">
    <text evidence="1">The sequence shown here is derived from an EMBL/GenBank/DDBJ whole genome shotgun (WGS) entry which is preliminary data.</text>
</comment>
<dbReference type="PANTHER" id="PTHR34222:SF99">
    <property type="entry name" value="PROTEIN, PUTATIVE-RELATED"/>
    <property type="match status" value="1"/>
</dbReference>
<accession>A0A835CES5</accession>
<proteinExistence type="predicted"/>
<sequence length="351" mass="39477">MPRIGANEVGLSPPRCTAFGKPNNKEPSYPLFLSSFLNFELGIPIDGSIGSPNDAAEQRKWKLVDSMIKSWIINSISKDFSDTFIYCLTARDLWNTLEERFGASNTPQMYHIQRQTTSLRQGGDSVTVYYNKLHRCWDEMDRVMPMPTSTCRKCNCGLKKMVSNMMASTKLLQFLMGLNPTFDVARTQILNLDPLPTVNKAFSMIVTTDEAQREINMVYSSTSDASSAMLAKTNPGKTKGTNFKRKDLSKKDKYCDHCNANGHTRETCFKIHGFPDWFKELREKKGSKKPIVGMAKEQTASEIGNGQEGEPTSKGDLTTVVNYLLKEVQRLEKGKVTLKLIFHMVLPITIG</sequence>
<dbReference type="OrthoDB" id="1748863at2759"/>
<organism evidence="1 2">
    <name type="scientific">Senna tora</name>
    <dbReference type="NCBI Taxonomy" id="362788"/>
    <lineage>
        <taxon>Eukaryota</taxon>
        <taxon>Viridiplantae</taxon>
        <taxon>Streptophyta</taxon>
        <taxon>Embryophyta</taxon>
        <taxon>Tracheophyta</taxon>
        <taxon>Spermatophyta</taxon>
        <taxon>Magnoliopsida</taxon>
        <taxon>eudicotyledons</taxon>
        <taxon>Gunneridae</taxon>
        <taxon>Pentapetalae</taxon>
        <taxon>rosids</taxon>
        <taxon>fabids</taxon>
        <taxon>Fabales</taxon>
        <taxon>Fabaceae</taxon>
        <taxon>Caesalpinioideae</taxon>
        <taxon>Cassia clade</taxon>
        <taxon>Senna</taxon>
    </lineage>
</organism>